<dbReference type="RefSeq" id="WP_204416959.1">
    <property type="nucleotide sequence ID" value="NZ_JAFBED010000005.1"/>
</dbReference>
<organism evidence="2 3">
    <name type="scientific">Sutcliffiella tianshenii</name>
    <dbReference type="NCBI Taxonomy" id="1463404"/>
    <lineage>
        <taxon>Bacteria</taxon>
        <taxon>Bacillati</taxon>
        <taxon>Bacillota</taxon>
        <taxon>Bacilli</taxon>
        <taxon>Bacillales</taxon>
        <taxon>Bacillaceae</taxon>
        <taxon>Sutcliffiella</taxon>
    </lineage>
</organism>
<keyword evidence="3" id="KW-1185">Reference proteome</keyword>
<sequence>MGENTLQTKNQSLTEKAKYAEEGSSLKKDAKSVSRISRHMEREKKRKEQKALQPAYEVFVNDNSFRVTGVNSEEEAIDKLSKWSAFHNMVNKMKQNDEEVNIHAKKIQG</sequence>
<name>A0ABS2P278_9BACI</name>
<reference evidence="2 3" key="1">
    <citation type="submission" date="2021-01" db="EMBL/GenBank/DDBJ databases">
        <title>Genomic Encyclopedia of Type Strains, Phase IV (KMG-IV): sequencing the most valuable type-strain genomes for metagenomic binning, comparative biology and taxonomic classification.</title>
        <authorList>
            <person name="Goeker M."/>
        </authorList>
    </citation>
    <scope>NUCLEOTIDE SEQUENCE [LARGE SCALE GENOMIC DNA]</scope>
    <source>
        <strain evidence="2 3">DSM 25879</strain>
    </source>
</reference>
<evidence type="ECO:0000313" key="2">
    <source>
        <dbReference type="EMBL" id="MBM7620828.1"/>
    </source>
</evidence>
<proteinExistence type="predicted"/>
<comment type="caution">
    <text evidence="2">The sequence shown here is derived from an EMBL/GenBank/DDBJ whole genome shotgun (WGS) entry which is preliminary data.</text>
</comment>
<feature type="compositionally biased region" description="Basic and acidic residues" evidence="1">
    <location>
        <begin position="15"/>
        <end position="43"/>
    </location>
</feature>
<evidence type="ECO:0000256" key="1">
    <source>
        <dbReference type="SAM" id="MobiDB-lite"/>
    </source>
</evidence>
<protein>
    <submittedName>
        <fullName evidence="2">Uncharacterized protein</fullName>
    </submittedName>
</protein>
<dbReference type="EMBL" id="JAFBED010000005">
    <property type="protein sequence ID" value="MBM7620828.1"/>
    <property type="molecule type" value="Genomic_DNA"/>
</dbReference>
<accession>A0ABS2P278</accession>
<gene>
    <name evidence="2" type="ORF">JOC95_002683</name>
</gene>
<evidence type="ECO:0000313" key="3">
    <source>
        <dbReference type="Proteomes" id="UP000737402"/>
    </source>
</evidence>
<feature type="region of interest" description="Disordered" evidence="1">
    <location>
        <begin position="1"/>
        <end position="51"/>
    </location>
</feature>
<dbReference type="Proteomes" id="UP000737402">
    <property type="component" value="Unassembled WGS sequence"/>
</dbReference>
<feature type="compositionally biased region" description="Polar residues" evidence="1">
    <location>
        <begin position="1"/>
        <end position="14"/>
    </location>
</feature>